<keyword evidence="2" id="KW-0479">Metal-binding</keyword>
<evidence type="ECO:0000313" key="3">
    <source>
        <dbReference type="EMBL" id="MDR6224019.1"/>
    </source>
</evidence>
<sequence>MSNPITMYDYHVWANQTLFNRLKELPGEVYVQEVQSIFPSISKVMSHIYIVDHGWLSVLSGESMKEAMKYAVQLQEEAECKSIEELEAMYIDLSRQFKAFISKQADLEKIIVLDNPYAGIRNTRLSEIIMHVANHGTYHRGNISAILRQIGHASTMTDYMVFLYQEDSKSAAEENSSAR</sequence>
<evidence type="ECO:0000256" key="2">
    <source>
        <dbReference type="ARBA" id="ARBA00022723"/>
    </source>
</evidence>
<dbReference type="PANTHER" id="PTHR37302">
    <property type="entry name" value="SLR1116 PROTEIN"/>
    <property type="match status" value="1"/>
</dbReference>
<reference evidence="3 4" key="1">
    <citation type="submission" date="2023-07" db="EMBL/GenBank/DDBJ databases">
        <title>Genomic Encyclopedia of Type Strains, Phase IV (KMG-IV): sequencing the most valuable type-strain genomes for metagenomic binning, comparative biology and taxonomic classification.</title>
        <authorList>
            <person name="Goeker M."/>
        </authorList>
    </citation>
    <scope>NUCLEOTIDE SEQUENCE [LARGE SCALE GENOMIC DNA]</scope>
    <source>
        <strain evidence="3 4">DSM 45903</strain>
    </source>
</reference>
<dbReference type="SUPFAM" id="SSF109854">
    <property type="entry name" value="DinB/YfiT-like putative metalloenzymes"/>
    <property type="match status" value="1"/>
</dbReference>
<dbReference type="EMBL" id="JAVDQG010000001">
    <property type="protein sequence ID" value="MDR6224019.1"/>
    <property type="molecule type" value="Genomic_DNA"/>
</dbReference>
<dbReference type="Pfam" id="PF05163">
    <property type="entry name" value="DinB"/>
    <property type="match status" value="1"/>
</dbReference>
<name>A0ABU1IIM6_9BACL</name>
<gene>
    <name evidence="3" type="ORF">JOE21_000007</name>
</gene>
<comment type="caution">
    <text evidence="3">The sequence shown here is derived from an EMBL/GenBank/DDBJ whole genome shotgun (WGS) entry which is preliminary data.</text>
</comment>
<dbReference type="InterPro" id="IPR007837">
    <property type="entry name" value="DinB"/>
</dbReference>
<dbReference type="RefSeq" id="WP_309860695.1">
    <property type="nucleotide sequence ID" value="NZ_JAVDQG010000001.1"/>
</dbReference>
<protein>
    <submittedName>
        <fullName evidence="3">Damage-inducible protein DinB</fullName>
    </submittedName>
</protein>
<organism evidence="3 4">
    <name type="scientific">Desmospora profundinema</name>
    <dbReference type="NCBI Taxonomy" id="1571184"/>
    <lineage>
        <taxon>Bacteria</taxon>
        <taxon>Bacillati</taxon>
        <taxon>Bacillota</taxon>
        <taxon>Bacilli</taxon>
        <taxon>Bacillales</taxon>
        <taxon>Thermoactinomycetaceae</taxon>
        <taxon>Desmospora</taxon>
    </lineage>
</organism>
<dbReference type="Proteomes" id="UP001185012">
    <property type="component" value="Unassembled WGS sequence"/>
</dbReference>
<dbReference type="InterPro" id="IPR034660">
    <property type="entry name" value="DinB/YfiT-like"/>
</dbReference>
<accession>A0ABU1IIM6</accession>
<evidence type="ECO:0000313" key="4">
    <source>
        <dbReference type="Proteomes" id="UP001185012"/>
    </source>
</evidence>
<proteinExistence type="inferred from homology"/>
<comment type="similarity">
    <text evidence="1">Belongs to the DinB family.</text>
</comment>
<evidence type="ECO:0000256" key="1">
    <source>
        <dbReference type="ARBA" id="ARBA00008635"/>
    </source>
</evidence>
<keyword evidence="4" id="KW-1185">Reference proteome</keyword>
<dbReference type="PANTHER" id="PTHR37302:SF1">
    <property type="entry name" value="PROTEIN DINB"/>
    <property type="match status" value="1"/>
</dbReference>
<dbReference type="Gene3D" id="1.20.120.450">
    <property type="entry name" value="dinb family like domain"/>
    <property type="match status" value="1"/>
</dbReference>